<evidence type="ECO:0000313" key="2">
    <source>
        <dbReference type="Proteomes" id="UP001281147"/>
    </source>
</evidence>
<dbReference type="EMBL" id="JAUTXU010000033">
    <property type="protein sequence ID" value="KAK3718147.1"/>
    <property type="molecule type" value="Genomic_DNA"/>
</dbReference>
<proteinExistence type="predicted"/>
<accession>A0ACC3NKW8</accession>
<sequence length="332" mass="37237">MSDTAMASAIALPDSTEEPPPSTNGLKRRQFGSAEQEQEQDNKRQRTSPGKNSPSAEAAARDNNNDREGAATKPADTRETRRKSGIDNEKQRSRRLFGALLGSLNQPGDRTSKRRQEIESRRKAELQRQDDERVEDKLRRQERVAEQRKRVQVKVDEENMRIRHANMLDRANFLQTEAEPRLYYRPWELRPDEEDRIEDQIKGAQARIDKELEEFNQQRGRPSVPEDPKSPVTAREQPQTGDISMTEAKPANGGNLAEAEAEDQAPAKSDAATNNDEEGQAESKPAEVPESDHDTNPDTNRTAEGQGVEGAAGADDEGEHMVEEGDEDTVIY</sequence>
<keyword evidence="2" id="KW-1185">Reference proteome</keyword>
<organism evidence="1 2">
    <name type="scientific">Vermiconidia calcicola</name>
    <dbReference type="NCBI Taxonomy" id="1690605"/>
    <lineage>
        <taxon>Eukaryota</taxon>
        <taxon>Fungi</taxon>
        <taxon>Dikarya</taxon>
        <taxon>Ascomycota</taxon>
        <taxon>Pezizomycotina</taxon>
        <taxon>Dothideomycetes</taxon>
        <taxon>Dothideomycetidae</taxon>
        <taxon>Mycosphaerellales</taxon>
        <taxon>Extremaceae</taxon>
        <taxon>Vermiconidia</taxon>
    </lineage>
</organism>
<name>A0ACC3NKW8_9PEZI</name>
<comment type="caution">
    <text evidence="1">The sequence shown here is derived from an EMBL/GenBank/DDBJ whole genome shotgun (WGS) entry which is preliminary data.</text>
</comment>
<gene>
    <name evidence="1" type="ORF">LTR37_005262</name>
</gene>
<dbReference type="Proteomes" id="UP001281147">
    <property type="component" value="Unassembled WGS sequence"/>
</dbReference>
<protein>
    <submittedName>
        <fullName evidence="1">Uncharacterized protein</fullName>
    </submittedName>
</protein>
<reference evidence="1" key="1">
    <citation type="submission" date="2023-07" db="EMBL/GenBank/DDBJ databases">
        <title>Black Yeasts Isolated from many extreme environments.</title>
        <authorList>
            <person name="Coleine C."/>
            <person name="Stajich J.E."/>
            <person name="Selbmann L."/>
        </authorList>
    </citation>
    <scope>NUCLEOTIDE SEQUENCE</scope>
    <source>
        <strain evidence="1">CCFEE 5714</strain>
    </source>
</reference>
<evidence type="ECO:0000313" key="1">
    <source>
        <dbReference type="EMBL" id="KAK3718147.1"/>
    </source>
</evidence>